<feature type="compositionally biased region" description="Low complexity" evidence="1">
    <location>
        <begin position="300"/>
        <end position="318"/>
    </location>
</feature>
<name>A0A813GSS9_POLGL</name>
<accession>A0A813GSS9</accession>
<dbReference type="AlphaFoldDB" id="A0A813GSS9"/>
<gene>
    <name evidence="2" type="ORF">PGLA2088_LOCUS739</name>
</gene>
<evidence type="ECO:0000313" key="3">
    <source>
        <dbReference type="Proteomes" id="UP000626109"/>
    </source>
</evidence>
<feature type="region of interest" description="Disordered" evidence="1">
    <location>
        <begin position="1"/>
        <end position="394"/>
    </location>
</feature>
<evidence type="ECO:0000313" key="2">
    <source>
        <dbReference type="EMBL" id="CAE8628496.1"/>
    </source>
</evidence>
<evidence type="ECO:0000256" key="1">
    <source>
        <dbReference type="SAM" id="MobiDB-lite"/>
    </source>
</evidence>
<dbReference type="Proteomes" id="UP000626109">
    <property type="component" value="Unassembled WGS sequence"/>
</dbReference>
<comment type="caution">
    <text evidence="2">The sequence shown here is derived from an EMBL/GenBank/DDBJ whole genome shotgun (WGS) entry which is preliminary data.</text>
</comment>
<feature type="compositionally biased region" description="Polar residues" evidence="1">
    <location>
        <begin position="369"/>
        <end position="386"/>
    </location>
</feature>
<proteinExistence type="predicted"/>
<reference evidence="2" key="1">
    <citation type="submission" date="2021-02" db="EMBL/GenBank/DDBJ databases">
        <authorList>
            <person name="Dougan E. K."/>
            <person name="Rhodes N."/>
            <person name="Thang M."/>
            <person name="Chan C."/>
        </authorList>
    </citation>
    <scope>NUCLEOTIDE SEQUENCE</scope>
</reference>
<organism evidence="2 3">
    <name type="scientific">Polarella glacialis</name>
    <name type="common">Dinoflagellate</name>
    <dbReference type="NCBI Taxonomy" id="89957"/>
    <lineage>
        <taxon>Eukaryota</taxon>
        <taxon>Sar</taxon>
        <taxon>Alveolata</taxon>
        <taxon>Dinophyceae</taxon>
        <taxon>Suessiales</taxon>
        <taxon>Suessiaceae</taxon>
        <taxon>Polarella</taxon>
    </lineage>
</organism>
<feature type="non-terminal residue" evidence="2">
    <location>
        <position position="394"/>
    </location>
</feature>
<sequence>MAGPLDAPLRPQPPPLDPDAWISPSETRGSDPYSRSTLMSGSDPLTPSRHSNLLSEAARRRSPRRASHELGSAHGVDPGFAQNSPLHSQVLLGRRQHSQTPSPQSQRRELRSPPASPSRPAQDRNLGNSASQAPRSSPYADPESPRSPMHSEALLTGRQHSSSPRPPYRITLSPAAGSPDARLEFPEALSSGLSPRHHQASPLAGSWDTRSEFPGALSSGLSPRHSQGAREASPLAGSRDTRSEFPGALSSGLSPRHSQGAREASPLAGVRNTRSEFPDALSSGLSPRHCQGAREEFLDSARLSSSPSRARPSLPGRAPGREVPASPSMHSEVLLSARQHGSPILGTRSCRALGPEDRVIASDDELSPSKHSQVLLNLKQHSSSPRRSPPVALD</sequence>
<feature type="compositionally biased region" description="Polar residues" evidence="1">
    <location>
        <begin position="125"/>
        <end position="135"/>
    </location>
</feature>
<protein>
    <submittedName>
        <fullName evidence="2">Uncharacterized protein</fullName>
    </submittedName>
</protein>
<dbReference type="EMBL" id="CAJNNW010000524">
    <property type="protein sequence ID" value="CAE8628496.1"/>
    <property type="molecule type" value="Genomic_DNA"/>
</dbReference>
<feature type="compositionally biased region" description="Polar residues" evidence="1">
    <location>
        <begin position="33"/>
        <end position="54"/>
    </location>
</feature>